<dbReference type="GO" id="GO:0016020">
    <property type="term" value="C:membrane"/>
    <property type="evidence" value="ECO:0007669"/>
    <property type="project" value="GOC"/>
</dbReference>
<dbReference type="OrthoDB" id="3647at2759"/>
<evidence type="ECO:0000313" key="3">
    <source>
        <dbReference type="Proteomes" id="UP001165122"/>
    </source>
</evidence>
<keyword evidence="3" id="KW-1185">Reference proteome</keyword>
<dbReference type="InterPro" id="IPR051706">
    <property type="entry name" value="Glycosyltransferase_domain"/>
</dbReference>
<proteinExistence type="predicted"/>
<dbReference type="GO" id="GO:0051999">
    <property type="term" value="P:mannosyl-inositol phosphorylceramide biosynthetic process"/>
    <property type="evidence" value="ECO:0007669"/>
    <property type="project" value="TreeGrafter"/>
</dbReference>
<dbReference type="PANTHER" id="PTHR32385:SF15">
    <property type="entry name" value="INOSITOL PHOSPHOCERAMIDE MANNOSYLTRANSFERASE 1"/>
    <property type="match status" value="1"/>
</dbReference>
<dbReference type="SUPFAM" id="SSF53448">
    <property type="entry name" value="Nucleotide-diphospho-sugar transferases"/>
    <property type="match status" value="1"/>
</dbReference>
<accession>A0A9W7B2E3</accession>
<evidence type="ECO:0000313" key="2">
    <source>
        <dbReference type="EMBL" id="GMH79283.1"/>
    </source>
</evidence>
<dbReference type="AlphaFoldDB" id="A0A9W7B2E3"/>
<dbReference type="GO" id="GO:0000030">
    <property type="term" value="F:mannosyltransferase activity"/>
    <property type="evidence" value="ECO:0007669"/>
    <property type="project" value="TreeGrafter"/>
</dbReference>
<sequence>MQAQVERSKETTIPLTANNAIPEDASVPTLPPTPSRIPHIVHQSYSTTFLPASFTTFRNSCIHLSPSWEFKRWTNTDNRELVATEYPHLLDLYDSYNDKIKRIDMVRYLYLHKYGGVYIDLDMACLNPFSDVLDAFEDKFLVASQFIKKVDYANAFIASPPDHPIFGNDLRKTSFHS</sequence>
<evidence type="ECO:0000256" key="1">
    <source>
        <dbReference type="ARBA" id="ARBA00022679"/>
    </source>
</evidence>
<comment type="caution">
    <text evidence="2">The sequence shown here is derived from an EMBL/GenBank/DDBJ whole genome shotgun (WGS) entry which is preliminary data.</text>
</comment>
<dbReference type="PANTHER" id="PTHR32385">
    <property type="entry name" value="MANNOSYL PHOSPHORYLINOSITOL CERAMIDE SYNTHASE"/>
    <property type="match status" value="1"/>
</dbReference>
<keyword evidence="1" id="KW-0808">Transferase</keyword>
<reference evidence="3" key="1">
    <citation type="journal article" date="2023" name="Commun. Biol.">
        <title>Genome analysis of Parmales, the sister group of diatoms, reveals the evolutionary specialization of diatoms from phago-mixotrophs to photoautotrophs.</title>
        <authorList>
            <person name="Ban H."/>
            <person name="Sato S."/>
            <person name="Yoshikawa S."/>
            <person name="Yamada K."/>
            <person name="Nakamura Y."/>
            <person name="Ichinomiya M."/>
            <person name="Sato N."/>
            <person name="Blanc-Mathieu R."/>
            <person name="Endo H."/>
            <person name="Kuwata A."/>
            <person name="Ogata H."/>
        </authorList>
    </citation>
    <scope>NUCLEOTIDE SEQUENCE [LARGE SCALE GENOMIC DNA]</scope>
    <source>
        <strain evidence="3">NIES 3700</strain>
    </source>
</reference>
<dbReference type="Gene3D" id="3.90.550.20">
    <property type="match status" value="1"/>
</dbReference>
<dbReference type="InterPro" id="IPR007577">
    <property type="entry name" value="GlycoTrfase_DXD_sugar-bd_CS"/>
</dbReference>
<name>A0A9W7B2E3_9STRA</name>
<protein>
    <submittedName>
        <fullName evidence="2">Uncharacterized protein</fullName>
    </submittedName>
</protein>
<dbReference type="Proteomes" id="UP001165122">
    <property type="component" value="Unassembled WGS sequence"/>
</dbReference>
<gene>
    <name evidence="2" type="ORF">TrLO_g14986</name>
</gene>
<organism evidence="2 3">
    <name type="scientific">Triparma laevis f. longispina</name>
    <dbReference type="NCBI Taxonomy" id="1714387"/>
    <lineage>
        <taxon>Eukaryota</taxon>
        <taxon>Sar</taxon>
        <taxon>Stramenopiles</taxon>
        <taxon>Ochrophyta</taxon>
        <taxon>Bolidophyceae</taxon>
        <taxon>Parmales</taxon>
        <taxon>Triparmaceae</taxon>
        <taxon>Triparma</taxon>
    </lineage>
</organism>
<dbReference type="Pfam" id="PF04488">
    <property type="entry name" value="Gly_transf_sug"/>
    <property type="match status" value="1"/>
</dbReference>
<dbReference type="InterPro" id="IPR029044">
    <property type="entry name" value="Nucleotide-diphossugar_trans"/>
</dbReference>
<dbReference type="EMBL" id="BRXW01000914">
    <property type="protein sequence ID" value="GMH79283.1"/>
    <property type="molecule type" value="Genomic_DNA"/>
</dbReference>